<feature type="region of interest" description="Disordered" evidence="1">
    <location>
        <begin position="71"/>
        <end position="92"/>
    </location>
</feature>
<reference evidence="3" key="1">
    <citation type="journal article" date="2008" name="Nat. Genet.">
        <title>The Pristionchus pacificus genome provides a unique perspective on nematode lifestyle and parasitism.</title>
        <authorList>
            <person name="Dieterich C."/>
            <person name="Clifton S.W."/>
            <person name="Schuster L.N."/>
            <person name="Chinwalla A."/>
            <person name="Delehaunty K."/>
            <person name="Dinkelacker I."/>
            <person name="Fulton L."/>
            <person name="Fulton R."/>
            <person name="Godfrey J."/>
            <person name="Minx P."/>
            <person name="Mitreva M."/>
            <person name="Roeseler W."/>
            <person name="Tian H."/>
            <person name="Witte H."/>
            <person name="Yang S.P."/>
            <person name="Wilson R.K."/>
            <person name="Sommer R.J."/>
        </authorList>
    </citation>
    <scope>NUCLEOTIDE SEQUENCE [LARGE SCALE GENOMIC DNA]</scope>
    <source>
        <strain evidence="3">PS312</strain>
    </source>
</reference>
<proteinExistence type="predicted"/>
<protein>
    <submittedName>
        <fullName evidence="2">Uncharacterized protein</fullName>
    </submittedName>
</protein>
<organism evidence="2 3">
    <name type="scientific">Pristionchus pacificus</name>
    <name type="common">Parasitic nematode worm</name>
    <dbReference type="NCBI Taxonomy" id="54126"/>
    <lineage>
        <taxon>Eukaryota</taxon>
        <taxon>Metazoa</taxon>
        <taxon>Ecdysozoa</taxon>
        <taxon>Nematoda</taxon>
        <taxon>Chromadorea</taxon>
        <taxon>Rhabditida</taxon>
        <taxon>Rhabditina</taxon>
        <taxon>Diplogasteromorpha</taxon>
        <taxon>Diplogasteroidea</taxon>
        <taxon>Neodiplogasteridae</taxon>
        <taxon>Pristionchus</taxon>
    </lineage>
</organism>
<sequence length="368" mass="41668">MDGKKDGSKKPGTREEKVDEKGESSASGRRVQEDQFQELLDGICLKQPVPSLPKEVIDRLFKDQKDRLARSHDQLEKMSKDRNELYAKDQQRKEIEMELERKQERAENRQKALESAMNGQCVLEARQHRNEQEKALDGKRVLLGTSSLLHPSHKCSVCKERTLGSVFAYASSTRIGGTKFENLRQLAALVSIEGDWKNISPQTALEVMNTRTSRDQISSNAITRAYKEGLCIHAADEGKAYDIHGVYFGGENEAMNDSVSRAIARVPVKNTKTPCVALVPMESVLRKCEGSFKEMSMISYKDMVGLEKELDVMRKNGKFPNGLFILFQSNFVKEFVMKINEFCEKVWKNVCTTFYLSPDVLPLNASVE</sequence>
<feature type="compositionally biased region" description="Basic and acidic residues" evidence="1">
    <location>
        <begin position="1"/>
        <end position="23"/>
    </location>
</feature>
<dbReference type="Proteomes" id="UP000005239">
    <property type="component" value="Unassembled WGS sequence"/>
</dbReference>
<evidence type="ECO:0000313" key="3">
    <source>
        <dbReference type="Proteomes" id="UP000005239"/>
    </source>
</evidence>
<gene>
    <name evidence="2" type="primary">WBGene00090474</name>
</gene>
<feature type="region of interest" description="Disordered" evidence="1">
    <location>
        <begin position="1"/>
        <end position="33"/>
    </location>
</feature>
<dbReference type="EnsemblMetazoa" id="PPA00920.1">
    <property type="protein sequence ID" value="PPA00920.1"/>
    <property type="gene ID" value="WBGene00090474"/>
</dbReference>
<evidence type="ECO:0000256" key="1">
    <source>
        <dbReference type="SAM" id="MobiDB-lite"/>
    </source>
</evidence>
<accession>A0A2A6BP21</accession>
<reference evidence="2" key="2">
    <citation type="submission" date="2022-06" db="UniProtKB">
        <authorList>
            <consortium name="EnsemblMetazoa"/>
        </authorList>
    </citation>
    <scope>IDENTIFICATION</scope>
    <source>
        <strain evidence="2">PS312</strain>
    </source>
</reference>
<accession>A0A8R1U3R3</accession>
<name>A0A2A6BP21_PRIPA</name>
<dbReference type="AlphaFoldDB" id="A0A2A6BP21"/>
<keyword evidence="3" id="KW-1185">Reference proteome</keyword>
<evidence type="ECO:0000313" key="2">
    <source>
        <dbReference type="EnsemblMetazoa" id="PPA00920.1"/>
    </source>
</evidence>